<dbReference type="SUPFAM" id="SSF52540">
    <property type="entry name" value="P-loop containing nucleoside triphosphate hydrolases"/>
    <property type="match status" value="1"/>
</dbReference>
<organism evidence="13 15">
    <name type="scientific">Phenylobacterium glaciei</name>
    <dbReference type="NCBI Taxonomy" id="2803784"/>
    <lineage>
        <taxon>Bacteria</taxon>
        <taxon>Pseudomonadati</taxon>
        <taxon>Pseudomonadota</taxon>
        <taxon>Alphaproteobacteria</taxon>
        <taxon>Caulobacterales</taxon>
        <taxon>Caulobacteraceae</taxon>
        <taxon>Phenylobacterium</taxon>
    </lineage>
</organism>
<name>A0A941CXM5_9CAUL</name>
<dbReference type="HAMAP" id="MF_01820">
    <property type="entry name" value="GTPase_RsgA"/>
    <property type="match status" value="1"/>
</dbReference>
<dbReference type="AlphaFoldDB" id="A0A941CXM5"/>
<comment type="similarity">
    <text evidence="10">Belongs to the TRAFAC class YlqF/YawG GTPase family. RsgA subfamily.</text>
</comment>
<keyword evidence="1 10" id="KW-0963">Cytoplasm</keyword>
<evidence type="ECO:0000259" key="11">
    <source>
        <dbReference type="PROSITE" id="PS50936"/>
    </source>
</evidence>
<dbReference type="InterPro" id="IPR010914">
    <property type="entry name" value="RsgA_GTPase_dom"/>
</dbReference>
<dbReference type="Gene3D" id="3.40.50.300">
    <property type="entry name" value="P-loop containing nucleotide triphosphate hydrolases"/>
    <property type="match status" value="1"/>
</dbReference>
<evidence type="ECO:0000256" key="7">
    <source>
        <dbReference type="ARBA" id="ARBA00022833"/>
    </source>
</evidence>
<evidence type="ECO:0000256" key="6">
    <source>
        <dbReference type="ARBA" id="ARBA00022801"/>
    </source>
</evidence>
<evidence type="ECO:0000259" key="12">
    <source>
        <dbReference type="PROSITE" id="PS51721"/>
    </source>
</evidence>
<reference evidence="14" key="1">
    <citation type="submission" date="2021-01" db="EMBL/GenBank/DDBJ databases">
        <title>Genome sequence of Phenylobacterium sp. 20VBR1 isolated from a valley glaceir, Ny-Alesund, Svalbard.</title>
        <authorList>
            <person name="Thomas F.A."/>
            <person name="Krishnan K.P."/>
            <person name="Sinha R.K."/>
        </authorList>
    </citation>
    <scope>NUCLEOTIDE SEQUENCE</scope>
    <source>
        <strain evidence="14">20VBR1</strain>
    </source>
</reference>
<evidence type="ECO:0000256" key="3">
    <source>
        <dbReference type="ARBA" id="ARBA00022723"/>
    </source>
</evidence>
<feature type="domain" description="CP-type G" evidence="12">
    <location>
        <begin position="93"/>
        <end position="257"/>
    </location>
</feature>
<feature type="binding site" evidence="10">
    <location>
        <position position="293"/>
    </location>
    <ligand>
        <name>Zn(2+)</name>
        <dbReference type="ChEBI" id="CHEBI:29105"/>
    </ligand>
</feature>
<dbReference type="InterPro" id="IPR027417">
    <property type="entry name" value="P-loop_NTPase"/>
</dbReference>
<sequence length="357" mass="37462">MLNSYGWSDKLQAQFQTHADRGLTPGRVTVQQRGLYRLATPDGDLSAELSGKLAHEAGEGGYPVAGDWVACATRPAEGAATIHAVLPRSSVFVRRASGPNVAPQTVAANVDIALLTASLNADLSLRRLERYLAVAWESGAAPVVVLTKADACEDVGALVAQVESIAFGCPVHAVSAVTGQGLEALAALLGPGQTAVLLGSSGVGKSTLVNALAGEALMATQAIIDEGARGRHTTTHRELILLPSGGLVLDTPGMRELGLWDNEAGVAAAFGDIEALAAQCRFHDCAHRTEPGCAVRAALEDGSLDEGRWKSFGKLQRELAHLDLKDDPLARAEVRKVWIGRNKAARAHLKHKHRGGE</sequence>
<dbReference type="GO" id="GO:0042274">
    <property type="term" value="P:ribosomal small subunit biogenesis"/>
    <property type="evidence" value="ECO:0007669"/>
    <property type="project" value="UniProtKB-UniRule"/>
</dbReference>
<feature type="binding site" evidence="10">
    <location>
        <begin position="147"/>
        <end position="150"/>
    </location>
    <ligand>
        <name>GTP</name>
        <dbReference type="ChEBI" id="CHEBI:37565"/>
    </ligand>
</feature>
<feature type="binding site" evidence="10">
    <location>
        <position position="287"/>
    </location>
    <ligand>
        <name>Zn(2+)</name>
        <dbReference type="ChEBI" id="CHEBI:29105"/>
    </ligand>
</feature>
<dbReference type="CDD" id="cd01854">
    <property type="entry name" value="YjeQ_EngC"/>
    <property type="match status" value="1"/>
</dbReference>
<dbReference type="GO" id="GO:0005737">
    <property type="term" value="C:cytoplasm"/>
    <property type="evidence" value="ECO:0007669"/>
    <property type="project" value="UniProtKB-SubCell"/>
</dbReference>
<keyword evidence="4 10" id="KW-0699">rRNA-binding</keyword>
<keyword evidence="9 10" id="KW-0342">GTP-binding</keyword>
<dbReference type="Gene3D" id="1.10.40.50">
    <property type="entry name" value="Probable gtpase engc, domain 3"/>
    <property type="match status" value="1"/>
</dbReference>
<dbReference type="GO" id="GO:0003924">
    <property type="term" value="F:GTPase activity"/>
    <property type="evidence" value="ECO:0007669"/>
    <property type="project" value="UniProtKB-UniRule"/>
</dbReference>
<dbReference type="GO" id="GO:0046872">
    <property type="term" value="F:metal ion binding"/>
    <property type="evidence" value="ECO:0007669"/>
    <property type="project" value="UniProtKB-KW"/>
</dbReference>
<evidence type="ECO:0000256" key="5">
    <source>
        <dbReference type="ARBA" id="ARBA00022741"/>
    </source>
</evidence>
<evidence type="ECO:0000256" key="2">
    <source>
        <dbReference type="ARBA" id="ARBA00022517"/>
    </source>
</evidence>
<dbReference type="PANTHER" id="PTHR32120:SF10">
    <property type="entry name" value="SMALL RIBOSOMAL SUBUNIT BIOGENESIS GTPASE RSGA"/>
    <property type="match status" value="1"/>
</dbReference>
<keyword evidence="2 10" id="KW-0690">Ribosome biogenesis</keyword>
<dbReference type="GO" id="GO:0019843">
    <property type="term" value="F:rRNA binding"/>
    <property type="evidence" value="ECO:0007669"/>
    <property type="project" value="UniProtKB-KW"/>
</dbReference>
<feature type="binding site" evidence="10">
    <location>
        <begin position="199"/>
        <end position="207"/>
    </location>
    <ligand>
        <name>GTP</name>
        <dbReference type="ChEBI" id="CHEBI:37565"/>
    </ligand>
</feature>
<comment type="subunit">
    <text evidence="10">Monomer. Associates with 30S ribosomal subunit, binds 16S rRNA.</text>
</comment>
<accession>A0A941CXM5</accession>
<keyword evidence="5 10" id="KW-0547">Nucleotide-binding</keyword>
<keyword evidence="15" id="KW-1185">Reference proteome</keyword>
<dbReference type="EMBL" id="CP068570">
    <property type="protein sequence ID" value="QQZ50970.1"/>
    <property type="molecule type" value="Genomic_DNA"/>
</dbReference>
<evidence type="ECO:0000256" key="4">
    <source>
        <dbReference type="ARBA" id="ARBA00022730"/>
    </source>
</evidence>
<keyword evidence="8 10" id="KW-0694">RNA-binding</keyword>
<proteinExistence type="inferred from homology"/>
<keyword evidence="6 10" id="KW-0378">Hydrolase</keyword>
<keyword evidence="7 10" id="KW-0862">Zinc</keyword>
<dbReference type="GO" id="GO:0005525">
    <property type="term" value="F:GTP binding"/>
    <property type="evidence" value="ECO:0007669"/>
    <property type="project" value="UniProtKB-UniRule"/>
</dbReference>
<dbReference type="InterPro" id="IPR004881">
    <property type="entry name" value="Ribosome_biogen_GTPase_RsgA"/>
</dbReference>
<keyword evidence="3 10" id="KW-0479">Metal-binding</keyword>
<dbReference type="EC" id="3.6.1.-" evidence="10"/>
<evidence type="ECO:0000313" key="13">
    <source>
        <dbReference type="EMBL" id="MBR7618580.1"/>
    </source>
</evidence>
<reference evidence="13" key="2">
    <citation type="submission" date="2021-04" db="EMBL/GenBank/DDBJ databases">
        <title>Draft genome assembly of strain Phenylobacterium sp. 20VBR1 using MiniION and Illumina platforms.</title>
        <authorList>
            <person name="Thomas F.A."/>
            <person name="Krishnan K.P."/>
            <person name="Sinha R.K."/>
        </authorList>
    </citation>
    <scope>NUCLEOTIDE SEQUENCE</scope>
    <source>
        <strain evidence="13">20VBR1</strain>
    </source>
</reference>
<feature type="binding site" evidence="10">
    <location>
        <position position="285"/>
    </location>
    <ligand>
        <name>Zn(2+)</name>
        <dbReference type="ChEBI" id="CHEBI:29105"/>
    </ligand>
</feature>
<dbReference type="Proteomes" id="UP000622580">
    <property type="component" value="Unassembled WGS sequence"/>
</dbReference>
<dbReference type="EMBL" id="JAGSGD010000001">
    <property type="protein sequence ID" value="MBR7618580.1"/>
    <property type="molecule type" value="Genomic_DNA"/>
</dbReference>
<dbReference type="PROSITE" id="PS51721">
    <property type="entry name" value="G_CP"/>
    <property type="match status" value="1"/>
</dbReference>
<dbReference type="RefSeq" id="WP_215338455.1">
    <property type="nucleotide sequence ID" value="NZ_JAGSGD010000001.1"/>
</dbReference>
<comment type="subcellular location">
    <subcellularLocation>
        <location evidence="10">Cytoplasm</location>
    </subcellularLocation>
</comment>
<comment type="cofactor">
    <cofactor evidence="10">
        <name>Zn(2+)</name>
        <dbReference type="ChEBI" id="CHEBI:29105"/>
    </cofactor>
    <text evidence="10">Binds 1 zinc ion per subunit.</text>
</comment>
<gene>
    <name evidence="10 13" type="primary">rsgA</name>
    <name evidence="13" type="ORF">JKL49_04200</name>
    <name evidence="14" type="ORF">JKL49_07050</name>
</gene>
<protein>
    <recommendedName>
        <fullName evidence="10">Small ribosomal subunit biogenesis GTPase RsgA</fullName>
        <ecNumber evidence="10">3.6.1.-</ecNumber>
    </recommendedName>
</protein>
<evidence type="ECO:0000256" key="8">
    <source>
        <dbReference type="ARBA" id="ARBA00022884"/>
    </source>
</evidence>
<dbReference type="InterPro" id="IPR030378">
    <property type="entry name" value="G_CP_dom"/>
</dbReference>
<evidence type="ECO:0000313" key="14">
    <source>
        <dbReference type="EMBL" id="QQZ50970.1"/>
    </source>
</evidence>
<dbReference type="NCBIfam" id="TIGR00157">
    <property type="entry name" value="ribosome small subunit-dependent GTPase A"/>
    <property type="match status" value="1"/>
</dbReference>
<evidence type="ECO:0000313" key="15">
    <source>
        <dbReference type="Proteomes" id="UP000622580"/>
    </source>
</evidence>
<feature type="domain" description="EngC GTPase" evidence="11">
    <location>
        <begin position="108"/>
        <end position="255"/>
    </location>
</feature>
<comment type="function">
    <text evidence="10">One of several proteins that assist in the late maturation steps of the functional core of the 30S ribosomal subunit. Helps release RbfA from mature subunits. May play a role in the assembly of ribosomal proteins into the subunit. Circularly permuted GTPase that catalyzes slow GTP hydrolysis, GTPase activity is stimulated by the 30S ribosomal subunit.</text>
</comment>
<dbReference type="Pfam" id="PF03193">
    <property type="entry name" value="RsgA_GTPase"/>
    <property type="match status" value="1"/>
</dbReference>
<evidence type="ECO:0000256" key="1">
    <source>
        <dbReference type="ARBA" id="ARBA00022490"/>
    </source>
</evidence>
<dbReference type="PANTHER" id="PTHR32120">
    <property type="entry name" value="SMALL RIBOSOMAL SUBUNIT BIOGENESIS GTPASE RSGA"/>
    <property type="match status" value="1"/>
</dbReference>
<feature type="binding site" evidence="10">
    <location>
        <position position="280"/>
    </location>
    <ligand>
        <name>Zn(2+)</name>
        <dbReference type="ChEBI" id="CHEBI:29105"/>
    </ligand>
</feature>
<evidence type="ECO:0000256" key="10">
    <source>
        <dbReference type="HAMAP-Rule" id="MF_01820"/>
    </source>
</evidence>
<evidence type="ECO:0000256" key="9">
    <source>
        <dbReference type="ARBA" id="ARBA00023134"/>
    </source>
</evidence>
<dbReference type="PROSITE" id="PS50936">
    <property type="entry name" value="ENGC_GTPASE"/>
    <property type="match status" value="1"/>
</dbReference>